<gene>
    <name evidence="1" type="ORF">ACFSUQ_06790</name>
</gene>
<name>A0ABW5RJY7_9MICO</name>
<accession>A0ABW5RJY7</accession>
<sequence>MARPEHCQVSLFAELARARAALIDWADKYDFPTRAHMIRAAEHLGSAAHRLIYRSDTYDEAAALLEAVQPLLTLTDE</sequence>
<reference evidence="2" key="1">
    <citation type="journal article" date="2019" name="Int. J. Syst. Evol. Microbiol.">
        <title>The Global Catalogue of Microorganisms (GCM) 10K type strain sequencing project: providing services to taxonomists for standard genome sequencing and annotation.</title>
        <authorList>
            <consortium name="The Broad Institute Genomics Platform"/>
            <consortium name="The Broad Institute Genome Sequencing Center for Infectious Disease"/>
            <person name="Wu L."/>
            <person name="Ma J."/>
        </authorList>
    </citation>
    <scope>NUCLEOTIDE SEQUENCE [LARGE SCALE GENOMIC DNA]</scope>
    <source>
        <strain evidence="2">TISTR 1511</strain>
    </source>
</reference>
<evidence type="ECO:0000313" key="2">
    <source>
        <dbReference type="Proteomes" id="UP001597453"/>
    </source>
</evidence>
<comment type="caution">
    <text evidence="1">The sequence shown here is derived from an EMBL/GenBank/DDBJ whole genome shotgun (WGS) entry which is preliminary data.</text>
</comment>
<dbReference type="Proteomes" id="UP001597453">
    <property type="component" value="Unassembled WGS sequence"/>
</dbReference>
<organism evidence="1 2">
    <name type="scientific">Gulosibacter bifidus</name>
    <dbReference type="NCBI Taxonomy" id="272239"/>
    <lineage>
        <taxon>Bacteria</taxon>
        <taxon>Bacillati</taxon>
        <taxon>Actinomycetota</taxon>
        <taxon>Actinomycetes</taxon>
        <taxon>Micrococcales</taxon>
        <taxon>Microbacteriaceae</taxon>
        <taxon>Gulosibacter</taxon>
    </lineage>
</organism>
<dbReference type="RefSeq" id="WP_159421393.1">
    <property type="nucleotide sequence ID" value="NZ_JBHUNF010000004.1"/>
</dbReference>
<dbReference type="EMBL" id="JBHUNF010000004">
    <property type="protein sequence ID" value="MFD2675000.1"/>
    <property type="molecule type" value="Genomic_DNA"/>
</dbReference>
<evidence type="ECO:0000313" key="1">
    <source>
        <dbReference type="EMBL" id="MFD2675000.1"/>
    </source>
</evidence>
<keyword evidence="2" id="KW-1185">Reference proteome</keyword>
<protein>
    <submittedName>
        <fullName evidence="1">Uncharacterized protein</fullName>
    </submittedName>
</protein>
<proteinExistence type="predicted"/>